<dbReference type="PANTHER" id="PTHR43428">
    <property type="entry name" value="ARSENATE REDUCTASE"/>
    <property type="match status" value="1"/>
</dbReference>
<dbReference type="PANTHER" id="PTHR43428:SF1">
    <property type="entry name" value="ARSENATE REDUCTASE"/>
    <property type="match status" value="1"/>
</dbReference>
<dbReference type="Gene3D" id="3.40.50.2300">
    <property type="match status" value="1"/>
</dbReference>
<dbReference type="SUPFAM" id="SSF52788">
    <property type="entry name" value="Phosphotyrosine protein phosphatases I"/>
    <property type="match status" value="1"/>
</dbReference>
<feature type="domain" description="Phosphotyrosine protein phosphatase I" evidence="2">
    <location>
        <begin position="4"/>
        <end position="138"/>
    </location>
</feature>
<protein>
    <submittedName>
        <fullName evidence="3">Arsenate reductase ArsC</fullName>
    </submittedName>
</protein>
<sequence>MTPRSILILCTGNSCRSQMAAGFLRSFDPGLIVRSAGTRPAERVHPLAVDVMQEKGIDISAARPESVDRHLETSFDYVITVCDGAQESCPMFTGTVHHRLHIGFEDPALAEGNREEQLAVFRRIRDEIEEKFREFYRSINNREDTP</sequence>
<reference evidence="3 4" key="1">
    <citation type="journal article" date="2020" name="Microorganisms">
        <title>Simultaneous Genome Sequencing of Prosthecochloris ethylica and Desulfuromonas acetoxidans within a Syntrophic Mixture Reveals Unique Pili and Protein Interactions.</title>
        <authorList>
            <person name="Kyndt J.A."/>
            <person name="Van Beeumen J.J."/>
            <person name="Meyer T.E."/>
        </authorList>
    </citation>
    <scope>NUCLEOTIDE SEQUENCE [LARGE SCALE GENOMIC DNA]</scope>
    <source>
        <strain evidence="3 4">N3</strain>
    </source>
</reference>
<dbReference type="EMBL" id="JADGII010000011">
    <property type="protein sequence ID" value="MBF0637027.1"/>
    <property type="molecule type" value="Genomic_DNA"/>
</dbReference>
<dbReference type="SMART" id="SM00226">
    <property type="entry name" value="LMWPc"/>
    <property type="match status" value="1"/>
</dbReference>
<evidence type="ECO:0000313" key="4">
    <source>
        <dbReference type="Proteomes" id="UP000619838"/>
    </source>
</evidence>
<evidence type="ECO:0000313" key="3">
    <source>
        <dbReference type="EMBL" id="MBF0637027.1"/>
    </source>
</evidence>
<accession>A0ABR9XT24</accession>
<evidence type="ECO:0000259" key="2">
    <source>
        <dbReference type="SMART" id="SM00226"/>
    </source>
</evidence>
<dbReference type="InterPro" id="IPR023485">
    <property type="entry name" value="Ptyr_pPase"/>
</dbReference>
<dbReference type="CDD" id="cd16345">
    <property type="entry name" value="LMWP_ArsC"/>
    <property type="match status" value="1"/>
</dbReference>
<proteinExistence type="predicted"/>
<keyword evidence="1" id="KW-0059">Arsenical resistance</keyword>
<gene>
    <name evidence="3" type="ORF">INT08_07575</name>
</gene>
<dbReference type="Pfam" id="PF01451">
    <property type="entry name" value="LMWPc"/>
    <property type="match status" value="1"/>
</dbReference>
<comment type="caution">
    <text evidence="3">The sequence shown here is derived from an EMBL/GenBank/DDBJ whole genome shotgun (WGS) entry which is preliminary data.</text>
</comment>
<name>A0ABR9XT24_9CHLB</name>
<dbReference type="Proteomes" id="UP000619838">
    <property type="component" value="Unassembled WGS sequence"/>
</dbReference>
<dbReference type="InterPro" id="IPR036196">
    <property type="entry name" value="Ptyr_pPase_sf"/>
</dbReference>
<organism evidence="3 4">
    <name type="scientific">Prosthecochloris ethylica</name>
    <dbReference type="NCBI Taxonomy" id="2743976"/>
    <lineage>
        <taxon>Bacteria</taxon>
        <taxon>Pseudomonadati</taxon>
        <taxon>Chlorobiota</taxon>
        <taxon>Chlorobiia</taxon>
        <taxon>Chlorobiales</taxon>
        <taxon>Chlorobiaceae</taxon>
        <taxon>Prosthecochloris</taxon>
    </lineage>
</organism>
<dbReference type="RefSeq" id="WP_114608622.1">
    <property type="nucleotide sequence ID" value="NZ_JABVZQ010000003.1"/>
</dbReference>
<keyword evidence="4" id="KW-1185">Reference proteome</keyword>
<evidence type="ECO:0000256" key="1">
    <source>
        <dbReference type="ARBA" id="ARBA00022849"/>
    </source>
</evidence>